<dbReference type="EMBL" id="JAQQLF010000004">
    <property type="protein sequence ID" value="MDC7716234.1"/>
    <property type="molecule type" value="Genomic_DNA"/>
</dbReference>
<dbReference type="PANTHER" id="PTHR12815">
    <property type="entry name" value="SORTING AND ASSEMBLY MACHINERY SAMM50 PROTEIN FAMILY MEMBER"/>
    <property type="match status" value="1"/>
</dbReference>
<comment type="subcellular location">
    <subcellularLocation>
        <location evidence="1">Membrane</location>
    </subcellularLocation>
</comment>
<dbReference type="Gene3D" id="2.40.160.50">
    <property type="entry name" value="membrane protein fhac: a member of the omp85/tpsb transporter family"/>
    <property type="match status" value="1"/>
</dbReference>
<evidence type="ECO:0000256" key="6">
    <source>
        <dbReference type="ARBA" id="ARBA00023237"/>
    </source>
</evidence>
<dbReference type="InterPro" id="IPR039910">
    <property type="entry name" value="D15-like"/>
</dbReference>
<feature type="domain" description="POTRA" evidence="9">
    <location>
        <begin position="192"/>
        <end position="262"/>
    </location>
</feature>
<evidence type="ECO:0000313" key="10">
    <source>
        <dbReference type="EMBL" id="MDC7716234.1"/>
    </source>
</evidence>
<evidence type="ECO:0000256" key="3">
    <source>
        <dbReference type="ARBA" id="ARBA00022692"/>
    </source>
</evidence>
<dbReference type="RefSeq" id="WP_272750663.1">
    <property type="nucleotide sequence ID" value="NZ_JAQQLF010000004.1"/>
</dbReference>
<dbReference type="PANTHER" id="PTHR12815:SF47">
    <property type="entry name" value="TRANSLOCATION AND ASSEMBLY MODULE SUBUNIT TAMA"/>
    <property type="match status" value="1"/>
</dbReference>
<dbReference type="InterPro" id="IPR010827">
    <property type="entry name" value="BamA/TamA_POTRA"/>
</dbReference>
<dbReference type="Pfam" id="PF01103">
    <property type="entry name" value="Omp85"/>
    <property type="match status" value="1"/>
</dbReference>
<organism evidence="10 11">
    <name type="scientific">Vogesella aquatica</name>
    <dbReference type="NCBI Taxonomy" id="2984206"/>
    <lineage>
        <taxon>Bacteria</taxon>
        <taxon>Pseudomonadati</taxon>
        <taxon>Pseudomonadota</taxon>
        <taxon>Betaproteobacteria</taxon>
        <taxon>Neisseriales</taxon>
        <taxon>Chromobacteriaceae</taxon>
        <taxon>Vogesella</taxon>
    </lineage>
</organism>
<gene>
    <name evidence="10" type="ORF">PQU95_03235</name>
</gene>
<comment type="caution">
    <text evidence="10">The sequence shown here is derived from an EMBL/GenBank/DDBJ whole genome shotgun (WGS) entry which is preliminary data.</text>
</comment>
<keyword evidence="4 7" id="KW-0732">Signal</keyword>
<name>A0ABT5IUH8_9NEIS</name>
<dbReference type="InterPro" id="IPR000184">
    <property type="entry name" value="Bac_surfAg_D15"/>
</dbReference>
<feature type="signal peptide" evidence="7">
    <location>
        <begin position="1"/>
        <end position="17"/>
    </location>
</feature>
<dbReference type="Pfam" id="PF07244">
    <property type="entry name" value="POTRA"/>
    <property type="match status" value="1"/>
</dbReference>
<evidence type="ECO:0000256" key="1">
    <source>
        <dbReference type="ARBA" id="ARBA00004370"/>
    </source>
</evidence>
<feature type="chain" id="PRO_5047137522" evidence="7">
    <location>
        <begin position="18"/>
        <end position="574"/>
    </location>
</feature>
<feature type="domain" description="Bacterial surface antigen (D15)" evidence="8">
    <location>
        <begin position="299"/>
        <end position="574"/>
    </location>
</feature>
<keyword evidence="2" id="KW-1134">Transmembrane beta strand</keyword>
<protein>
    <submittedName>
        <fullName evidence="10">Autotransporter assembly complex protein TamA</fullName>
    </submittedName>
</protein>
<evidence type="ECO:0000256" key="2">
    <source>
        <dbReference type="ARBA" id="ARBA00022452"/>
    </source>
</evidence>
<sequence length="574" mass="64076">MRRALLLLALCSPSAWSALDYQVEIVAPDSLKTLLQNNLDLTQLREDEALRESDLQAMMASTPDEVKKLLETEGYFAANVTVQREGNTVRVQLDPGEPVMVYDVNVSLQGAVRQEADFGRFISTALAEWVLPIGGQFRQDDWDSSKKGVLRPLLLERFPLAKITEARADIDPARHSAELNVVIDSGPRISYGPLQIEGAQRYPEQVIRGQANFREGGPYKQADMLDYQASLERDSHYTNVVVAPLWEERQDDRVPIQVKVTEMQRQKLDTGLNYSTGDGAGIRLGYEHYNIFKRGYTGSVVYDWKKSRQQLDLGLGFPRTASGYSHAIGLKQRHTEADNTVTDASEAGIFRIRQVGNIESRLGLEYLVEKEALAQTLTRDNRAILVSYGWTQRAIDNALRPGRGYLIEAQAATTVGNVASDTRFSRGYLRLSNYWTPGFLPRSTLVTRVEAGQVWAQDSTEVPVSRLFKAGGVNSVRGYNYQSLGVSDSNGTITGGRVLATASVEYQYAVTRDWRAALFYDAGDAANSWQDVRVAKGWGAGARWLTPIAPLAFDIARGERDHRWRWNLNLGLAF</sequence>
<keyword evidence="5" id="KW-0472">Membrane</keyword>
<keyword evidence="3" id="KW-0812">Transmembrane</keyword>
<evidence type="ECO:0000259" key="9">
    <source>
        <dbReference type="Pfam" id="PF07244"/>
    </source>
</evidence>
<accession>A0ABT5IUH8</accession>
<dbReference type="Proteomes" id="UP001219956">
    <property type="component" value="Unassembled WGS sequence"/>
</dbReference>
<keyword evidence="6" id="KW-0998">Cell outer membrane</keyword>
<reference evidence="10 11" key="1">
    <citation type="submission" date="2023-01" db="EMBL/GenBank/DDBJ databases">
        <title>Novel species of the genus Vogesella isolated from rivers.</title>
        <authorList>
            <person name="Lu H."/>
        </authorList>
    </citation>
    <scope>NUCLEOTIDE SEQUENCE [LARGE SCALE GENOMIC DNA]</scope>
    <source>
        <strain evidence="10 11">DC21W</strain>
    </source>
</reference>
<evidence type="ECO:0000313" key="11">
    <source>
        <dbReference type="Proteomes" id="UP001219956"/>
    </source>
</evidence>
<dbReference type="Gene3D" id="3.10.20.310">
    <property type="entry name" value="membrane protein fhac"/>
    <property type="match status" value="2"/>
</dbReference>
<keyword evidence="11" id="KW-1185">Reference proteome</keyword>
<evidence type="ECO:0000256" key="7">
    <source>
        <dbReference type="SAM" id="SignalP"/>
    </source>
</evidence>
<proteinExistence type="predicted"/>
<evidence type="ECO:0000256" key="5">
    <source>
        <dbReference type="ARBA" id="ARBA00023136"/>
    </source>
</evidence>
<evidence type="ECO:0000256" key="4">
    <source>
        <dbReference type="ARBA" id="ARBA00022729"/>
    </source>
</evidence>
<evidence type="ECO:0000259" key="8">
    <source>
        <dbReference type="Pfam" id="PF01103"/>
    </source>
</evidence>